<feature type="domain" description="WxL" evidence="2">
    <location>
        <begin position="35"/>
        <end position="265"/>
    </location>
</feature>
<reference evidence="3 4" key="1">
    <citation type="submission" date="2019-07" db="EMBL/GenBank/DDBJ databases">
        <title>antibiotic susceptibility of plant-derived lactic acid bacteria.</title>
        <authorList>
            <person name="Sugiyama M."/>
            <person name="Noda M."/>
        </authorList>
    </citation>
    <scope>NUCLEOTIDE SEQUENCE [LARGE SCALE GENOMIC DNA]</scope>
    <source>
        <strain evidence="3 4">15-1A</strain>
        <plasmid evidence="4">pem15-1a-3 dna</plasmid>
    </source>
</reference>
<accession>A0AAI8RCI0</accession>
<feature type="signal peptide" evidence="1">
    <location>
        <begin position="1"/>
        <end position="25"/>
    </location>
</feature>
<evidence type="ECO:0000313" key="4">
    <source>
        <dbReference type="Proteomes" id="UP000509460"/>
    </source>
</evidence>
<evidence type="ECO:0000256" key="1">
    <source>
        <dbReference type="SAM" id="SignalP"/>
    </source>
</evidence>
<gene>
    <name evidence="3" type="ORF">EM151A_6005</name>
</gene>
<dbReference type="Pfam" id="PF13731">
    <property type="entry name" value="WxL"/>
    <property type="match status" value="1"/>
</dbReference>
<keyword evidence="1" id="KW-0732">Signal</keyword>
<keyword evidence="3" id="KW-0614">Plasmid</keyword>
<dbReference type="Proteomes" id="UP000509460">
    <property type="component" value="Plasmid pEM15-1A-3"/>
</dbReference>
<evidence type="ECO:0000313" key="3">
    <source>
        <dbReference type="EMBL" id="BBM16349.1"/>
    </source>
</evidence>
<dbReference type="AlphaFoldDB" id="A0AAI8RCI0"/>
<protein>
    <recommendedName>
        <fullName evidence="2">WxL domain-containing protein</fullName>
    </recommendedName>
</protein>
<organism evidence="3 4">
    <name type="scientific">Enterococcus mundtii</name>
    <dbReference type="NCBI Taxonomy" id="53346"/>
    <lineage>
        <taxon>Bacteria</taxon>
        <taxon>Bacillati</taxon>
        <taxon>Bacillota</taxon>
        <taxon>Bacilli</taxon>
        <taxon>Lactobacillales</taxon>
        <taxon>Enterococcaceae</taxon>
        <taxon>Enterococcus</taxon>
    </lineage>
</organism>
<dbReference type="InterPro" id="IPR027994">
    <property type="entry name" value="WxL_dom"/>
</dbReference>
<name>A0AAI8RCI0_ENTMU</name>
<geneLocation type="plasmid" evidence="4">
    <name>pem15-1a-3 dna</name>
</geneLocation>
<sequence>MKFIRLISVTALSTTILAGGVQVFADGEQKETSEVRKTTTEGQITFTPGNDDTEVDKLPEGPDVTIPPITGPDGQNKGPLTIATVPTMNFGSQIISTTDKNYNMVAERQQKAGTTGAENMVPYVSLAQVQDTRGTNKGWKLTVSLSEFEGPKDTQNSILKGAKITLFNPELIYSVEDLEQKPEVHATGLEILPGEKAVPVMTAAAKKGAGSTSVVWGNYATIAQQVTAGADVVENEAIKLFVPGSTAKDAVTYRSTLTWELTTTPENPDPKSIEI</sequence>
<dbReference type="EMBL" id="AP019813">
    <property type="protein sequence ID" value="BBM16349.1"/>
    <property type="molecule type" value="Genomic_DNA"/>
</dbReference>
<feature type="chain" id="PRO_5042537287" description="WxL domain-containing protein" evidence="1">
    <location>
        <begin position="26"/>
        <end position="275"/>
    </location>
</feature>
<dbReference type="RefSeq" id="WP_137073117.1">
    <property type="nucleotide sequence ID" value="NZ_AP019813.1"/>
</dbReference>
<proteinExistence type="predicted"/>
<evidence type="ECO:0000259" key="2">
    <source>
        <dbReference type="Pfam" id="PF13731"/>
    </source>
</evidence>